<dbReference type="HOGENOM" id="CLU_2223707_0_0_1"/>
<protein>
    <submittedName>
        <fullName evidence="1">Predicted protein</fullName>
    </submittedName>
</protein>
<dbReference type="Proteomes" id="UP000001194">
    <property type="component" value="Unassembled WGS sequence"/>
</dbReference>
<reference evidence="1 2" key="1">
    <citation type="journal article" date="2008" name="Nature">
        <title>The genome of Laccaria bicolor provides insights into mycorrhizal symbiosis.</title>
        <authorList>
            <person name="Martin F."/>
            <person name="Aerts A."/>
            <person name="Ahren D."/>
            <person name="Brun A."/>
            <person name="Danchin E.G.J."/>
            <person name="Duchaussoy F."/>
            <person name="Gibon J."/>
            <person name="Kohler A."/>
            <person name="Lindquist E."/>
            <person name="Pereda V."/>
            <person name="Salamov A."/>
            <person name="Shapiro H.J."/>
            <person name="Wuyts J."/>
            <person name="Blaudez D."/>
            <person name="Buee M."/>
            <person name="Brokstein P."/>
            <person name="Canbaeck B."/>
            <person name="Cohen D."/>
            <person name="Courty P.E."/>
            <person name="Coutinho P.M."/>
            <person name="Delaruelle C."/>
            <person name="Detter J.C."/>
            <person name="Deveau A."/>
            <person name="DiFazio S."/>
            <person name="Duplessis S."/>
            <person name="Fraissinet-Tachet L."/>
            <person name="Lucic E."/>
            <person name="Frey-Klett P."/>
            <person name="Fourrey C."/>
            <person name="Feussner I."/>
            <person name="Gay G."/>
            <person name="Grimwood J."/>
            <person name="Hoegger P.J."/>
            <person name="Jain P."/>
            <person name="Kilaru S."/>
            <person name="Labbe J."/>
            <person name="Lin Y.C."/>
            <person name="Legue V."/>
            <person name="Le Tacon F."/>
            <person name="Marmeisse R."/>
            <person name="Melayah D."/>
            <person name="Montanini B."/>
            <person name="Muratet M."/>
            <person name="Nehls U."/>
            <person name="Niculita-Hirzel H."/>
            <person name="Oudot-Le Secq M.P."/>
            <person name="Peter M."/>
            <person name="Quesneville H."/>
            <person name="Rajashekar B."/>
            <person name="Reich M."/>
            <person name="Rouhier N."/>
            <person name="Schmutz J."/>
            <person name="Yin T."/>
            <person name="Chalot M."/>
            <person name="Henrissat B."/>
            <person name="Kuees U."/>
            <person name="Lucas S."/>
            <person name="Van de Peer Y."/>
            <person name="Podila G.K."/>
            <person name="Polle A."/>
            <person name="Pukkila P.J."/>
            <person name="Richardson P.M."/>
            <person name="Rouze P."/>
            <person name="Sanders I.R."/>
            <person name="Stajich J.E."/>
            <person name="Tunlid A."/>
            <person name="Tuskan G."/>
            <person name="Grigoriev I.V."/>
        </authorList>
    </citation>
    <scope>NUCLEOTIDE SEQUENCE [LARGE SCALE GENOMIC DNA]</scope>
    <source>
        <strain evidence="2">S238N-H82 / ATCC MYA-4686</strain>
    </source>
</reference>
<proteinExistence type="predicted"/>
<keyword evidence="2" id="KW-1185">Reference proteome</keyword>
<dbReference type="KEGG" id="lbc:LACBIDRAFT_321471"/>
<accession>B0CT06</accession>
<name>B0CT06_LACBS</name>
<dbReference type="EMBL" id="DS547092">
    <property type="protein sequence ID" value="EDR14421.1"/>
    <property type="molecule type" value="Genomic_DNA"/>
</dbReference>
<sequence length="106" mass="12027">MNASQCVACWQCFWPPLGPVERRIGVKKGRGKVDWYEDEAGPVPSSKSAPGEEDLFGDRYVFELARMDRMGRVFSWRDVAKPTYHLKSVIAYIPSVGSHKWLPPLS</sequence>
<evidence type="ECO:0000313" key="1">
    <source>
        <dbReference type="EMBL" id="EDR14421.1"/>
    </source>
</evidence>
<dbReference type="InParanoid" id="B0CT06"/>
<gene>
    <name evidence="1" type="ORF">LACBIDRAFT_321471</name>
</gene>
<dbReference type="RefSeq" id="XP_001874980.1">
    <property type="nucleotide sequence ID" value="XM_001874945.1"/>
</dbReference>
<evidence type="ECO:0000313" key="2">
    <source>
        <dbReference type="Proteomes" id="UP000001194"/>
    </source>
</evidence>
<organism evidence="2">
    <name type="scientific">Laccaria bicolor (strain S238N-H82 / ATCC MYA-4686)</name>
    <name type="common">Bicoloured deceiver</name>
    <name type="synonym">Laccaria laccata var. bicolor</name>
    <dbReference type="NCBI Taxonomy" id="486041"/>
    <lineage>
        <taxon>Eukaryota</taxon>
        <taxon>Fungi</taxon>
        <taxon>Dikarya</taxon>
        <taxon>Basidiomycota</taxon>
        <taxon>Agaricomycotina</taxon>
        <taxon>Agaricomycetes</taxon>
        <taxon>Agaricomycetidae</taxon>
        <taxon>Agaricales</taxon>
        <taxon>Agaricineae</taxon>
        <taxon>Hydnangiaceae</taxon>
        <taxon>Laccaria</taxon>
    </lineage>
</organism>
<dbReference type="GeneID" id="6071003"/>
<dbReference type="AlphaFoldDB" id="B0CT06"/>